<dbReference type="NCBIfam" id="TIGR00566">
    <property type="entry name" value="trpG_papA"/>
    <property type="match status" value="1"/>
</dbReference>
<dbReference type="Gene3D" id="3.40.50.880">
    <property type="match status" value="1"/>
</dbReference>
<dbReference type="PRINTS" id="PR00096">
    <property type="entry name" value="GATASE"/>
</dbReference>
<dbReference type="PRINTS" id="PR00099">
    <property type="entry name" value="CPSGATASE"/>
</dbReference>
<dbReference type="InterPro" id="IPR006221">
    <property type="entry name" value="TrpG/PapA_dom"/>
</dbReference>
<keyword evidence="1" id="KW-0315">Glutamine amidotransferase</keyword>
<dbReference type="EMBL" id="JAIULA010000007">
    <property type="protein sequence ID" value="MCP0886689.1"/>
    <property type="molecule type" value="Genomic_DNA"/>
</dbReference>
<dbReference type="PRINTS" id="PR00097">
    <property type="entry name" value="ANTSNTHASEII"/>
</dbReference>
<dbReference type="SUPFAM" id="SSF52317">
    <property type="entry name" value="Class I glutamine amidotransferase-like"/>
    <property type="match status" value="1"/>
</dbReference>
<dbReference type="GO" id="GO:0000162">
    <property type="term" value="P:L-tryptophan biosynthetic process"/>
    <property type="evidence" value="ECO:0007669"/>
    <property type="project" value="TreeGrafter"/>
</dbReference>
<dbReference type="RefSeq" id="WP_253359995.1">
    <property type="nucleotide sequence ID" value="NZ_JAIULA010000007.1"/>
</dbReference>
<dbReference type="PANTHER" id="PTHR43418:SF4">
    <property type="entry name" value="MULTIFUNCTIONAL TRYPTOPHAN BIOSYNTHESIS PROTEIN"/>
    <property type="match status" value="1"/>
</dbReference>
<dbReference type="InterPro" id="IPR017926">
    <property type="entry name" value="GATASE"/>
</dbReference>
<evidence type="ECO:0000313" key="4">
    <source>
        <dbReference type="Proteomes" id="UP001139006"/>
    </source>
</evidence>
<evidence type="ECO:0000313" key="3">
    <source>
        <dbReference type="EMBL" id="MCP0886689.1"/>
    </source>
</evidence>
<reference evidence="3 4" key="1">
    <citation type="journal article" date="2023" name="Int. J. Syst. Evol. Microbiol.">
        <title>Ligilactobacillus ubinensis sp. nov., a novel species isolated from the wild ferment of a durian fruit (Durio zibethinus).</title>
        <authorList>
            <person name="Heng Y.C."/>
            <person name="Menon N."/>
            <person name="Chen B."/>
            <person name="Loo B.Z.L."/>
            <person name="Wong G.W.J."/>
            <person name="Lim A.C.H."/>
            <person name="Silvaraju S."/>
            <person name="Kittelmann S."/>
        </authorList>
    </citation>
    <scope>NUCLEOTIDE SEQUENCE [LARGE SCALE GENOMIC DNA]</scope>
    <source>
        <strain evidence="3 4">WILCCON 0076</strain>
    </source>
</reference>
<gene>
    <name evidence="3" type="ORF">LB941_04975</name>
</gene>
<protein>
    <submittedName>
        <fullName evidence="3">Aminodeoxychorismate/anthranilate synthase component II</fullName>
    </submittedName>
</protein>
<name>A0A9X2FK63_9LACO</name>
<feature type="domain" description="Glutamine amidotransferase" evidence="2">
    <location>
        <begin position="3"/>
        <end position="187"/>
    </location>
</feature>
<dbReference type="PROSITE" id="PS51273">
    <property type="entry name" value="GATASE_TYPE_1"/>
    <property type="match status" value="1"/>
</dbReference>
<comment type="caution">
    <text evidence="3">The sequence shown here is derived from an EMBL/GenBank/DDBJ whole genome shotgun (WGS) entry which is preliminary data.</text>
</comment>
<accession>A0A9X2FK63</accession>
<dbReference type="Pfam" id="PF00117">
    <property type="entry name" value="GATase"/>
    <property type="match status" value="1"/>
</dbReference>
<dbReference type="Proteomes" id="UP001139006">
    <property type="component" value="Unassembled WGS sequence"/>
</dbReference>
<keyword evidence="4" id="KW-1185">Reference proteome</keyword>
<evidence type="ECO:0000259" key="2">
    <source>
        <dbReference type="Pfam" id="PF00117"/>
    </source>
</evidence>
<dbReference type="AlphaFoldDB" id="A0A9X2FK63"/>
<organism evidence="3 4">
    <name type="scientific">Ligilactobacillus ubinensis</name>
    <dbReference type="NCBI Taxonomy" id="2876789"/>
    <lineage>
        <taxon>Bacteria</taxon>
        <taxon>Bacillati</taxon>
        <taxon>Bacillota</taxon>
        <taxon>Bacilli</taxon>
        <taxon>Lactobacillales</taxon>
        <taxon>Lactobacillaceae</taxon>
        <taxon>Ligilactobacillus</taxon>
    </lineage>
</organism>
<sequence>MLLIIDNYDSFTYNLYQLLGELTTQKIKVIKNDETTVAQILKLKPSGIVLSPGPGEPKNAGITEDVVRYLSGKQPILGVCLGHQAICEVYGAKITAAKKLMHGKTSSIKLTAKSKLFSKCPISFQAARYHSLAAIGLKNTTLTLVADTEDNEIMAVSDERKQVFGVQFHPESIMTDSKVARQILQNFIEMTRKVEVAK</sequence>
<dbReference type="InterPro" id="IPR050472">
    <property type="entry name" value="Anth_synth/Amidotransfase"/>
</dbReference>
<dbReference type="GO" id="GO:0005829">
    <property type="term" value="C:cytosol"/>
    <property type="evidence" value="ECO:0007669"/>
    <property type="project" value="TreeGrafter"/>
</dbReference>
<dbReference type="GO" id="GO:0004049">
    <property type="term" value="F:anthranilate synthase activity"/>
    <property type="evidence" value="ECO:0007669"/>
    <property type="project" value="TreeGrafter"/>
</dbReference>
<dbReference type="InterPro" id="IPR029062">
    <property type="entry name" value="Class_I_gatase-like"/>
</dbReference>
<proteinExistence type="predicted"/>
<dbReference type="CDD" id="cd01743">
    <property type="entry name" value="GATase1_Anthranilate_Synthase"/>
    <property type="match status" value="1"/>
</dbReference>
<dbReference type="FunFam" id="3.40.50.880:FF:000003">
    <property type="entry name" value="Anthranilate synthase component II"/>
    <property type="match status" value="1"/>
</dbReference>
<dbReference type="PANTHER" id="PTHR43418">
    <property type="entry name" value="MULTIFUNCTIONAL TRYPTOPHAN BIOSYNTHESIS PROTEIN-RELATED"/>
    <property type="match status" value="1"/>
</dbReference>
<evidence type="ECO:0000256" key="1">
    <source>
        <dbReference type="ARBA" id="ARBA00022962"/>
    </source>
</evidence>